<keyword evidence="2 7" id="KW-0813">Transport</keyword>
<dbReference type="CDD" id="cd06261">
    <property type="entry name" value="TM_PBP2"/>
    <property type="match status" value="1"/>
</dbReference>
<feature type="transmembrane region" description="Helical" evidence="7">
    <location>
        <begin position="110"/>
        <end position="139"/>
    </location>
</feature>
<evidence type="ECO:0000313" key="10">
    <source>
        <dbReference type="Proteomes" id="UP001596099"/>
    </source>
</evidence>
<feature type="domain" description="ABC transmembrane type-1" evidence="8">
    <location>
        <begin position="196"/>
        <end position="403"/>
    </location>
</feature>
<evidence type="ECO:0000256" key="2">
    <source>
        <dbReference type="ARBA" id="ARBA00022448"/>
    </source>
</evidence>
<feature type="transmembrane region" description="Helical" evidence="7">
    <location>
        <begin position="266"/>
        <end position="285"/>
    </location>
</feature>
<dbReference type="Proteomes" id="UP001596099">
    <property type="component" value="Unassembled WGS sequence"/>
</dbReference>
<evidence type="ECO:0000256" key="5">
    <source>
        <dbReference type="ARBA" id="ARBA00023032"/>
    </source>
</evidence>
<dbReference type="Pfam" id="PF00528">
    <property type="entry name" value="BPD_transp_1"/>
    <property type="match status" value="1"/>
</dbReference>
<proteinExistence type="inferred from homology"/>
<feature type="transmembrane region" description="Helical" evidence="7">
    <location>
        <begin position="81"/>
        <end position="103"/>
    </location>
</feature>
<evidence type="ECO:0000256" key="3">
    <source>
        <dbReference type="ARBA" id="ARBA00022692"/>
    </source>
</evidence>
<keyword evidence="4 7" id="KW-1133">Transmembrane helix</keyword>
<organism evidence="9 10">
    <name type="scientific">Halomarina salina</name>
    <dbReference type="NCBI Taxonomy" id="1872699"/>
    <lineage>
        <taxon>Archaea</taxon>
        <taxon>Methanobacteriati</taxon>
        <taxon>Methanobacteriota</taxon>
        <taxon>Stenosarchaea group</taxon>
        <taxon>Halobacteria</taxon>
        <taxon>Halobacteriales</taxon>
        <taxon>Natronomonadaceae</taxon>
        <taxon>Halomarina</taxon>
    </lineage>
</organism>
<evidence type="ECO:0000313" key="9">
    <source>
        <dbReference type="EMBL" id="MFC5971906.1"/>
    </source>
</evidence>
<dbReference type="GO" id="GO:0005886">
    <property type="term" value="C:plasma membrane"/>
    <property type="evidence" value="ECO:0007669"/>
    <property type="project" value="UniProtKB-SubCell"/>
</dbReference>
<comment type="caution">
    <text evidence="9">The sequence shown here is derived from an EMBL/GenBank/DDBJ whole genome shotgun (WGS) entry which is preliminary data.</text>
</comment>
<name>A0ABD5RMN8_9EURY</name>
<dbReference type="RefSeq" id="WP_247414785.1">
    <property type="nucleotide sequence ID" value="NZ_JALLGW010000001.1"/>
</dbReference>
<dbReference type="EMBL" id="JBHSQH010000001">
    <property type="protein sequence ID" value="MFC5971906.1"/>
    <property type="molecule type" value="Genomic_DNA"/>
</dbReference>
<keyword evidence="5" id="KW-0764">Sulfate transport</keyword>
<feature type="transmembrane region" description="Helical" evidence="7">
    <location>
        <begin position="387"/>
        <end position="407"/>
    </location>
</feature>
<comment type="subcellular location">
    <subcellularLocation>
        <location evidence="7">Cell membrane</location>
        <topology evidence="7">Multi-pass membrane protein</topology>
    </subcellularLocation>
    <subcellularLocation>
        <location evidence="1">Membrane</location>
        <topology evidence="1">Multi-pass membrane protein</topology>
    </subcellularLocation>
</comment>
<feature type="transmembrane region" description="Helical" evidence="7">
    <location>
        <begin position="151"/>
        <end position="175"/>
    </location>
</feature>
<reference evidence="9 10" key="1">
    <citation type="journal article" date="2019" name="Int. J. Syst. Evol. Microbiol.">
        <title>The Global Catalogue of Microorganisms (GCM) 10K type strain sequencing project: providing services to taxonomists for standard genome sequencing and annotation.</title>
        <authorList>
            <consortium name="The Broad Institute Genomics Platform"/>
            <consortium name="The Broad Institute Genome Sequencing Center for Infectious Disease"/>
            <person name="Wu L."/>
            <person name="Ma J."/>
        </authorList>
    </citation>
    <scope>NUCLEOTIDE SEQUENCE [LARGE SCALE GENOMIC DNA]</scope>
    <source>
        <strain evidence="9 10">CGMCC 1.12543</strain>
    </source>
</reference>
<dbReference type="PANTHER" id="PTHR30406">
    <property type="entry name" value="SULFATE TRANSPORT SYSTEM PERMEASE PROTEIN"/>
    <property type="match status" value="1"/>
</dbReference>
<evidence type="ECO:0000256" key="7">
    <source>
        <dbReference type="RuleBase" id="RU363032"/>
    </source>
</evidence>
<keyword evidence="10" id="KW-1185">Reference proteome</keyword>
<evidence type="ECO:0000256" key="4">
    <source>
        <dbReference type="ARBA" id="ARBA00022989"/>
    </source>
</evidence>
<accession>A0ABD5RMN8</accession>
<feature type="transmembrane region" description="Helical" evidence="7">
    <location>
        <begin position="13"/>
        <end position="35"/>
    </location>
</feature>
<evidence type="ECO:0000259" key="8">
    <source>
        <dbReference type="PROSITE" id="PS50928"/>
    </source>
</evidence>
<dbReference type="PANTHER" id="PTHR30406:SF8">
    <property type="entry name" value="SULFATE TRANSPORT SYSTEM PERMEASE PROTEIN CYST"/>
    <property type="match status" value="1"/>
</dbReference>
<evidence type="ECO:0000256" key="6">
    <source>
        <dbReference type="ARBA" id="ARBA00023136"/>
    </source>
</evidence>
<dbReference type="SUPFAM" id="SSF161098">
    <property type="entry name" value="MetI-like"/>
    <property type="match status" value="1"/>
</dbReference>
<comment type="similarity">
    <text evidence="7">Belongs to the binding-protein-dependent transport system permease family.</text>
</comment>
<feature type="transmembrane region" description="Helical" evidence="7">
    <location>
        <begin position="196"/>
        <end position="222"/>
    </location>
</feature>
<feature type="transmembrane region" description="Helical" evidence="7">
    <location>
        <begin position="234"/>
        <end position="254"/>
    </location>
</feature>
<dbReference type="PROSITE" id="PS50928">
    <property type="entry name" value="ABC_TM1"/>
    <property type="match status" value="1"/>
</dbReference>
<protein>
    <submittedName>
        <fullName evidence="9">ABC transporter permease</fullName>
    </submittedName>
</protein>
<dbReference type="Gene3D" id="1.10.3720.10">
    <property type="entry name" value="MetI-like"/>
    <property type="match status" value="1"/>
</dbReference>
<keyword evidence="6 7" id="KW-0472">Membrane</keyword>
<dbReference type="InterPro" id="IPR005667">
    <property type="entry name" value="Sulph_transpt2"/>
</dbReference>
<dbReference type="AlphaFoldDB" id="A0ABD5RMN8"/>
<sequence>MTATATGSGGAGFLGRGSVVLGVLAVQVVAFVAAYAVDRPTLYALFALGSAAALVGVQAGWRGFAAALVGTALAGLVGQQFGSVWILVAGPVALTAAVGPTLAGDAWRGLAFAVGGTAVLAAAASLLGSLVLLVAGPVVLAATVVSVDGEWVGVAGATLGTVLLVALGLPLALFVADQNPDLVVEQALDPAVHTMLYLTVYAPLLAALFTLAVGVPLAYLLAKGFPGQSLVETLVDLPLVVPHSVAGLLVLFGFGEGAVFPDLPILGAMPGLILAMAFVSAPFAVNVAREAFESVDARLEYAARVHGASGADAFRRVTLPLAGRGIVTGGLLAWARAVSEFGAVAVVAYNVRFDFPLPIIGTRETSSHAPVYVFQTYTGGSLAESNAVGFLLLVVSLCLFLAVRWLAYGGESAASRAMP</sequence>
<keyword evidence="3 7" id="KW-0812">Transmembrane</keyword>
<gene>
    <name evidence="9" type="ORF">ACFPYI_11240</name>
</gene>
<evidence type="ECO:0000256" key="1">
    <source>
        <dbReference type="ARBA" id="ARBA00004141"/>
    </source>
</evidence>
<dbReference type="InterPro" id="IPR035906">
    <property type="entry name" value="MetI-like_sf"/>
</dbReference>
<dbReference type="InterPro" id="IPR000515">
    <property type="entry name" value="MetI-like"/>
</dbReference>